<gene>
    <name evidence="3" type="ORF">HII27_04385</name>
</gene>
<organism evidence="3 4">
    <name type="scientific">Kluyvera sichuanensis</name>
    <dbReference type="NCBI Taxonomy" id="2725494"/>
    <lineage>
        <taxon>Bacteria</taxon>
        <taxon>Pseudomonadati</taxon>
        <taxon>Pseudomonadota</taxon>
        <taxon>Gammaproteobacteria</taxon>
        <taxon>Enterobacterales</taxon>
        <taxon>Enterobacteriaceae</taxon>
        <taxon>Kluyvera</taxon>
    </lineage>
</organism>
<evidence type="ECO:0000313" key="4">
    <source>
        <dbReference type="Proteomes" id="UP000607331"/>
    </source>
</evidence>
<keyword evidence="1" id="KW-0812">Transmembrane</keyword>
<dbReference type="Pfam" id="PF07811">
    <property type="entry name" value="TadE"/>
    <property type="match status" value="1"/>
</dbReference>
<dbReference type="Proteomes" id="UP000607331">
    <property type="component" value="Unassembled WGS sequence"/>
</dbReference>
<dbReference type="InterPro" id="IPR012495">
    <property type="entry name" value="TadE-like_dom"/>
</dbReference>
<feature type="transmembrane region" description="Helical" evidence="1">
    <location>
        <begin position="12"/>
        <end position="34"/>
    </location>
</feature>
<reference evidence="3 4" key="1">
    <citation type="submission" date="2020-04" db="EMBL/GenBank/DDBJ databases">
        <title>The draft genome of Kluyvera sichuanensis strain SCKS090646.</title>
        <authorList>
            <person name="Wei L."/>
            <person name="Liu L."/>
            <person name="Feng Y."/>
            <person name="Zong Z."/>
        </authorList>
    </citation>
    <scope>NUCLEOTIDE SEQUENCE [LARGE SCALE GENOMIC DNA]</scope>
    <source>
        <strain evidence="3 4">090646</strain>
    </source>
</reference>
<comment type="caution">
    <text evidence="3">The sequence shown here is derived from an EMBL/GenBank/DDBJ whole genome shotgun (WGS) entry which is preliminary data.</text>
</comment>
<keyword evidence="1" id="KW-0472">Membrane</keyword>
<evidence type="ECO:0000256" key="1">
    <source>
        <dbReference type="SAM" id="Phobius"/>
    </source>
</evidence>
<evidence type="ECO:0000313" key="3">
    <source>
        <dbReference type="EMBL" id="MBC1184947.1"/>
    </source>
</evidence>
<dbReference type="EMBL" id="JABBJF010000003">
    <property type="protein sequence ID" value="MBC1184947.1"/>
    <property type="molecule type" value="Genomic_DNA"/>
</dbReference>
<protein>
    <submittedName>
        <fullName evidence="3">Pilus assembly protein</fullName>
    </submittedName>
</protein>
<accession>A0ABR6RP90</accession>
<evidence type="ECO:0000259" key="2">
    <source>
        <dbReference type="Pfam" id="PF07811"/>
    </source>
</evidence>
<sequence length="159" mass="18063">MKHHNILFFKNDGAVAIEFGFVVIPFIISILFIMELCRVVYVMSSVDLIISEAGSASVTLTNNSKADEYFENLINKMASNWPFLLYSKNVKVKTSIQYCTSITQLANDQCASSFSTDALLGIYQITVPYEPVFFPFPDSLIQNEMIRRVVFVQEHNLSR</sequence>
<dbReference type="RefSeq" id="WP_185666761.1">
    <property type="nucleotide sequence ID" value="NZ_JABBJF010000003.1"/>
</dbReference>
<name>A0ABR6RP90_9ENTR</name>
<feature type="domain" description="TadE-like" evidence="2">
    <location>
        <begin position="13"/>
        <end position="48"/>
    </location>
</feature>
<proteinExistence type="predicted"/>
<keyword evidence="4" id="KW-1185">Reference proteome</keyword>
<keyword evidence="1" id="KW-1133">Transmembrane helix</keyword>